<keyword evidence="7" id="KW-1185">Reference proteome</keyword>
<dbReference type="GO" id="GO:0003700">
    <property type="term" value="F:DNA-binding transcription factor activity"/>
    <property type="evidence" value="ECO:0007669"/>
    <property type="project" value="InterPro"/>
</dbReference>
<dbReference type="PANTHER" id="PTHR43280">
    <property type="entry name" value="ARAC-FAMILY TRANSCRIPTIONAL REGULATOR"/>
    <property type="match status" value="1"/>
</dbReference>
<keyword evidence="3" id="KW-0804">Transcription</keyword>
<dbReference type="SMART" id="SM00342">
    <property type="entry name" value="HTH_ARAC"/>
    <property type="match status" value="1"/>
</dbReference>
<gene>
    <name evidence="6" type="ORF">GCM10010885_06980</name>
</gene>
<keyword evidence="2" id="KW-0238">DNA-binding</keyword>
<dbReference type="AlphaFoldDB" id="A0A917NIG6"/>
<evidence type="ECO:0000256" key="4">
    <source>
        <dbReference type="SAM" id="MobiDB-lite"/>
    </source>
</evidence>
<evidence type="ECO:0000256" key="3">
    <source>
        <dbReference type="ARBA" id="ARBA00023163"/>
    </source>
</evidence>
<dbReference type="InterPro" id="IPR009057">
    <property type="entry name" value="Homeodomain-like_sf"/>
</dbReference>
<dbReference type="Gene3D" id="1.10.10.60">
    <property type="entry name" value="Homeodomain-like"/>
    <property type="match status" value="2"/>
</dbReference>
<keyword evidence="1" id="KW-0805">Transcription regulation</keyword>
<name>A0A917NIG6_9BACL</name>
<dbReference type="InterPro" id="IPR020449">
    <property type="entry name" value="Tscrpt_reg_AraC-type_HTH"/>
</dbReference>
<comment type="caution">
    <text evidence="6">The sequence shown here is derived from an EMBL/GenBank/DDBJ whole genome shotgun (WGS) entry which is preliminary data.</text>
</comment>
<proteinExistence type="predicted"/>
<dbReference type="EMBL" id="BMOY01000007">
    <property type="protein sequence ID" value="GGJ00352.1"/>
    <property type="molecule type" value="Genomic_DNA"/>
</dbReference>
<sequence length="218" mass="23597">MSALSTRLTPHESDPAQANASAPWVLELIQHLARVIEAAQAEGVPASDVARRCLHALQAAAAMHPIAAAAQHSPSKITPVLDEPSPATQRNAATPPLAAAPPAASDRVRPGCGRFAAQVKAIIEAEYDAPLTVGDIARRLYLSPNYISRVFKAETGMTIMQYLTHVRVEMAKRLLASDPSLKAYEVGERVGYPDPVYFNKLFKRVVGMTPRQYRLHAS</sequence>
<dbReference type="SUPFAM" id="SSF46689">
    <property type="entry name" value="Homeodomain-like"/>
    <property type="match status" value="2"/>
</dbReference>
<organism evidence="6 7">
    <name type="scientific">Alicyclobacillus cellulosilyticus</name>
    <dbReference type="NCBI Taxonomy" id="1003997"/>
    <lineage>
        <taxon>Bacteria</taxon>
        <taxon>Bacillati</taxon>
        <taxon>Bacillota</taxon>
        <taxon>Bacilli</taxon>
        <taxon>Bacillales</taxon>
        <taxon>Alicyclobacillaceae</taxon>
        <taxon>Alicyclobacillus</taxon>
    </lineage>
</organism>
<dbReference type="PRINTS" id="PR00032">
    <property type="entry name" value="HTHARAC"/>
</dbReference>
<accession>A0A917NIG6</accession>
<evidence type="ECO:0000256" key="2">
    <source>
        <dbReference type="ARBA" id="ARBA00023125"/>
    </source>
</evidence>
<dbReference type="PANTHER" id="PTHR43280:SF2">
    <property type="entry name" value="HTH-TYPE TRANSCRIPTIONAL REGULATOR EXSA"/>
    <property type="match status" value="1"/>
</dbReference>
<dbReference type="InterPro" id="IPR018060">
    <property type="entry name" value="HTH_AraC"/>
</dbReference>
<dbReference type="Proteomes" id="UP000637695">
    <property type="component" value="Unassembled WGS sequence"/>
</dbReference>
<reference evidence="6" key="2">
    <citation type="submission" date="2020-09" db="EMBL/GenBank/DDBJ databases">
        <authorList>
            <person name="Sun Q."/>
            <person name="Ohkuma M."/>
        </authorList>
    </citation>
    <scope>NUCLEOTIDE SEQUENCE</scope>
    <source>
        <strain evidence="6">JCM 18487</strain>
    </source>
</reference>
<reference evidence="6" key="1">
    <citation type="journal article" date="2014" name="Int. J. Syst. Evol. Microbiol.">
        <title>Complete genome sequence of Corynebacterium casei LMG S-19264T (=DSM 44701T), isolated from a smear-ripened cheese.</title>
        <authorList>
            <consortium name="US DOE Joint Genome Institute (JGI-PGF)"/>
            <person name="Walter F."/>
            <person name="Albersmeier A."/>
            <person name="Kalinowski J."/>
            <person name="Ruckert C."/>
        </authorList>
    </citation>
    <scope>NUCLEOTIDE SEQUENCE</scope>
    <source>
        <strain evidence="6">JCM 18487</strain>
    </source>
</reference>
<feature type="domain" description="HTH araC/xylS-type" evidence="5">
    <location>
        <begin position="117"/>
        <end position="216"/>
    </location>
</feature>
<dbReference type="Pfam" id="PF12833">
    <property type="entry name" value="HTH_18"/>
    <property type="match status" value="1"/>
</dbReference>
<dbReference type="PROSITE" id="PS01124">
    <property type="entry name" value="HTH_ARAC_FAMILY_2"/>
    <property type="match status" value="1"/>
</dbReference>
<evidence type="ECO:0000313" key="7">
    <source>
        <dbReference type="Proteomes" id="UP000637695"/>
    </source>
</evidence>
<feature type="region of interest" description="Disordered" evidence="4">
    <location>
        <begin position="73"/>
        <end position="108"/>
    </location>
</feature>
<evidence type="ECO:0000256" key="1">
    <source>
        <dbReference type="ARBA" id="ARBA00023015"/>
    </source>
</evidence>
<evidence type="ECO:0000313" key="6">
    <source>
        <dbReference type="EMBL" id="GGJ00352.1"/>
    </source>
</evidence>
<protein>
    <recommendedName>
        <fullName evidence="5">HTH araC/xylS-type domain-containing protein</fullName>
    </recommendedName>
</protein>
<dbReference type="GO" id="GO:0043565">
    <property type="term" value="F:sequence-specific DNA binding"/>
    <property type="evidence" value="ECO:0007669"/>
    <property type="project" value="InterPro"/>
</dbReference>
<dbReference type="RefSeq" id="WP_188881175.1">
    <property type="nucleotide sequence ID" value="NZ_BMOY01000007.1"/>
</dbReference>
<feature type="compositionally biased region" description="Low complexity" evidence="4">
    <location>
        <begin position="92"/>
        <end position="104"/>
    </location>
</feature>
<evidence type="ECO:0000259" key="5">
    <source>
        <dbReference type="PROSITE" id="PS01124"/>
    </source>
</evidence>